<feature type="chain" id="PRO_5042821704" description="Secreted protein" evidence="1">
    <location>
        <begin position="25"/>
        <end position="82"/>
    </location>
</feature>
<reference evidence="2 3" key="1">
    <citation type="submission" date="2023-10" db="EMBL/GenBank/DDBJ databases">
        <title>Draft genome sequence of Xylaria bambusicola isolate GMP-LS, the root and basal stem rot pathogen of sugarcane in Indonesia.</title>
        <authorList>
            <person name="Selvaraj P."/>
            <person name="Muralishankar V."/>
            <person name="Muruganantham S."/>
            <person name="Sp S."/>
            <person name="Haryani S."/>
            <person name="Lau K.J.X."/>
            <person name="Naqvi N.I."/>
        </authorList>
    </citation>
    <scope>NUCLEOTIDE SEQUENCE [LARGE SCALE GENOMIC DNA]</scope>
    <source>
        <strain evidence="2">GMP-LS</strain>
    </source>
</reference>
<accession>A0AAN7UYB0</accession>
<keyword evidence="3" id="KW-1185">Reference proteome</keyword>
<evidence type="ECO:0000313" key="3">
    <source>
        <dbReference type="Proteomes" id="UP001305414"/>
    </source>
</evidence>
<proteinExistence type="predicted"/>
<evidence type="ECO:0000313" key="2">
    <source>
        <dbReference type="EMBL" id="KAK5635551.1"/>
    </source>
</evidence>
<organism evidence="2 3">
    <name type="scientific">Xylaria bambusicola</name>
    <dbReference type="NCBI Taxonomy" id="326684"/>
    <lineage>
        <taxon>Eukaryota</taxon>
        <taxon>Fungi</taxon>
        <taxon>Dikarya</taxon>
        <taxon>Ascomycota</taxon>
        <taxon>Pezizomycotina</taxon>
        <taxon>Sordariomycetes</taxon>
        <taxon>Xylariomycetidae</taxon>
        <taxon>Xylariales</taxon>
        <taxon>Xylariaceae</taxon>
        <taxon>Xylaria</taxon>
    </lineage>
</organism>
<dbReference type="AlphaFoldDB" id="A0AAN7UYB0"/>
<name>A0AAN7UYB0_9PEZI</name>
<evidence type="ECO:0000256" key="1">
    <source>
        <dbReference type="SAM" id="SignalP"/>
    </source>
</evidence>
<feature type="signal peptide" evidence="1">
    <location>
        <begin position="1"/>
        <end position="24"/>
    </location>
</feature>
<evidence type="ECO:0008006" key="4">
    <source>
        <dbReference type="Google" id="ProtNLM"/>
    </source>
</evidence>
<comment type="caution">
    <text evidence="2">The sequence shown here is derived from an EMBL/GenBank/DDBJ whole genome shotgun (WGS) entry which is preliminary data.</text>
</comment>
<gene>
    <name evidence="2" type="ORF">RRF57_011263</name>
</gene>
<keyword evidence="1" id="KW-0732">Signal</keyword>
<protein>
    <recommendedName>
        <fullName evidence="4">Secreted protein</fullName>
    </recommendedName>
</protein>
<sequence>MTRHSIIFIAIAVLGMQQVVPGLARIKFSQSRLALGTAHVRQGCKTHVCVIHVRRAIGKFSEAADEMLRLLQDEAAGGAAAN</sequence>
<dbReference type="Proteomes" id="UP001305414">
    <property type="component" value="Unassembled WGS sequence"/>
</dbReference>
<dbReference type="EMBL" id="JAWHQM010000054">
    <property type="protein sequence ID" value="KAK5635551.1"/>
    <property type="molecule type" value="Genomic_DNA"/>
</dbReference>